<dbReference type="Proteomes" id="UP000064844">
    <property type="component" value="Chromosome"/>
</dbReference>
<dbReference type="RefSeq" id="WP_058118617.1">
    <property type="nucleotide sequence ID" value="NZ_CP011307.1"/>
</dbReference>
<reference evidence="2" key="2">
    <citation type="submission" date="2015-04" db="EMBL/GenBank/DDBJ databases">
        <title>A butyrogenic pathway from the amino acid lysine in a human gut commensal.</title>
        <authorList>
            <person name="de Vos W.M."/>
            <person name="Bui N.T.P."/>
            <person name="Plugge C.M."/>
            <person name="Ritari J."/>
        </authorList>
    </citation>
    <scope>NUCLEOTIDE SEQUENCE [LARGE SCALE GENOMIC DNA]</scope>
    <source>
        <strain evidence="2">AF211</strain>
    </source>
</reference>
<dbReference type="STRING" id="1297617.IB211_03247c"/>
<organism evidence="1 2">
    <name type="scientific">Intestinimonas butyriciproducens</name>
    <dbReference type="NCBI Taxonomy" id="1297617"/>
    <lineage>
        <taxon>Bacteria</taxon>
        <taxon>Bacillati</taxon>
        <taxon>Bacillota</taxon>
        <taxon>Clostridia</taxon>
        <taxon>Eubacteriales</taxon>
        <taxon>Intestinimonas</taxon>
    </lineage>
</organism>
<dbReference type="EMBL" id="CP011307">
    <property type="protein sequence ID" value="ALP95637.1"/>
    <property type="molecule type" value="Genomic_DNA"/>
</dbReference>
<gene>
    <name evidence="1" type="ORF">IB211_03247c</name>
</gene>
<dbReference type="PIRSF" id="PIRSF015617">
    <property type="entry name" value="Adensltrnsf_CobA"/>
    <property type="match status" value="1"/>
</dbReference>
<dbReference type="eggNOG" id="COG2109">
    <property type="taxonomic scope" value="Bacteria"/>
</dbReference>
<dbReference type="InterPro" id="IPR003724">
    <property type="entry name" value="CblAdoTrfase_CobA"/>
</dbReference>
<dbReference type="GO" id="GO:0008817">
    <property type="term" value="F:corrinoid adenosyltransferase activity"/>
    <property type="evidence" value="ECO:0007669"/>
    <property type="project" value="UniProtKB-EC"/>
</dbReference>
<evidence type="ECO:0000313" key="2">
    <source>
        <dbReference type="Proteomes" id="UP000064844"/>
    </source>
</evidence>
<protein>
    <submittedName>
        <fullName evidence="1">Cob(I)alamin adenosyltransferase</fullName>
        <ecNumber evidence="1">2.5.1.17</ecNumber>
    </submittedName>
</protein>
<dbReference type="PANTHER" id="PTHR46638:SF1">
    <property type="entry name" value="CORRINOID ADENOSYLTRANSFERASE"/>
    <property type="match status" value="1"/>
</dbReference>
<proteinExistence type="predicted"/>
<accession>A0A0S2W8H0</accession>
<dbReference type="EC" id="2.5.1.17" evidence="1"/>
<dbReference type="GO" id="GO:0005524">
    <property type="term" value="F:ATP binding"/>
    <property type="evidence" value="ECO:0007669"/>
    <property type="project" value="InterPro"/>
</dbReference>
<dbReference type="PATRIC" id="fig|1297617.4.peg.3338"/>
<sequence length="171" mass="18770">MIHLYCGDGKGKTTAAIGLAMRSAGRGNRVVVAQFLKNADSGVRAALSLLPSILLLDAPEIMKFVFQMTPEEKKAERERQTALFDAAVTLASRERAGLLVLDEMCSAVSTGMVSLERVTEFLDHLPAGLEVVLTGRDPAPELERRADYITEMRKCKHPYDRGVAPRLGVEW</sequence>
<dbReference type="SUPFAM" id="SSF52540">
    <property type="entry name" value="P-loop containing nucleoside triphosphate hydrolases"/>
    <property type="match status" value="1"/>
</dbReference>
<dbReference type="Pfam" id="PF02572">
    <property type="entry name" value="CobA_CobO_BtuR"/>
    <property type="match status" value="1"/>
</dbReference>
<dbReference type="Gene3D" id="3.40.50.300">
    <property type="entry name" value="P-loop containing nucleotide triphosphate hydrolases"/>
    <property type="match status" value="1"/>
</dbReference>
<keyword evidence="1" id="KW-0808">Transferase</keyword>
<reference evidence="1 2" key="1">
    <citation type="journal article" date="2015" name="Nat. Commun.">
        <title>Production of butyrate from lysine and the Amadori product fructoselysine by a human gut commensal.</title>
        <authorList>
            <person name="Bui T.P."/>
            <person name="Ritari J."/>
            <person name="Boeren S."/>
            <person name="de Waard P."/>
            <person name="Plugge C.M."/>
            <person name="de Vos W.M."/>
        </authorList>
    </citation>
    <scope>NUCLEOTIDE SEQUENCE [LARGE SCALE GENOMIC DNA]</scope>
    <source>
        <strain evidence="1 2">AF211</strain>
    </source>
</reference>
<name>A0A0S2W8H0_9FIRM</name>
<dbReference type="AlphaFoldDB" id="A0A0S2W8H0"/>
<keyword evidence="2" id="KW-1185">Reference proteome</keyword>
<evidence type="ECO:0000313" key="1">
    <source>
        <dbReference type="EMBL" id="ALP95637.1"/>
    </source>
</evidence>
<dbReference type="PANTHER" id="PTHR46638">
    <property type="entry name" value="CORRINOID ADENOSYLTRANSFERASE"/>
    <property type="match status" value="1"/>
</dbReference>
<dbReference type="GO" id="GO:0009236">
    <property type="term" value="P:cobalamin biosynthetic process"/>
    <property type="evidence" value="ECO:0007669"/>
    <property type="project" value="InterPro"/>
</dbReference>
<dbReference type="KEGG" id="ibu:IB211_03247c"/>
<dbReference type="InterPro" id="IPR027417">
    <property type="entry name" value="P-loop_NTPase"/>
</dbReference>